<gene>
    <name evidence="1" type="ORF">RCL2_001021000</name>
</gene>
<dbReference type="Proteomes" id="UP000615446">
    <property type="component" value="Unassembled WGS sequence"/>
</dbReference>
<sequence>MFLIFLRQSGHLLTPSSLTRCDDRHYFNITILAIASSSNRPLQPARVQRGANKGAESCFHPARVQRGANKDHHFDTNIFHRFLTHFDHLDEYDVNEIDKSDVEV</sequence>
<dbReference type="EMBL" id="BLAL01000066">
    <property type="protein sequence ID" value="GES83042.1"/>
    <property type="molecule type" value="Genomic_DNA"/>
</dbReference>
<name>A0A8H3LC84_9GLOM</name>
<comment type="caution">
    <text evidence="1">The sequence shown here is derived from an EMBL/GenBank/DDBJ whole genome shotgun (WGS) entry which is preliminary data.</text>
</comment>
<proteinExistence type="predicted"/>
<evidence type="ECO:0000313" key="2">
    <source>
        <dbReference type="Proteomes" id="UP000615446"/>
    </source>
</evidence>
<evidence type="ECO:0000313" key="1">
    <source>
        <dbReference type="EMBL" id="GES83042.1"/>
    </source>
</evidence>
<dbReference type="AlphaFoldDB" id="A0A8H3LC84"/>
<accession>A0A8H3LC84</accession>
<protein>
    <submittedName>
        <fullName evidence="1">Uncharacterized protein</fullName>
    </submittedName>
</protein>
<reference evidence="1" key="1">
    <citation type="submission" date="2019-10" db="EMBL/GenBank/DDBJ databases">
        <title>Conservation and host-specific expression of non-tandemly repeated heterogenous ribosome RNA gene in arbuscular mycorrhizal fungi.</title>
        <authorList>
            <person name="Maeda T."/>
            <person name="Kobayashi Y."/>
            <person name="Nakagawa T."/>
            <person name="Ezawa T."/>
            <person name="Yamaguchi K."/>
            <person name="Bino T."/>
            <person name="Nishimoto Y."/>
            <person name="Shigenobu S."/>
            <person name="Kawaguchi M."/>
        </authorList>
    </citation>
    <scope>NUCLEOTIDE SEQUENCE</scope>
    <source>
        <strain evidence="1">HR1</strain>
    </source>
</reference>
<organism evidence="1 2">
    <name type="scientific">Rhizophagus clarus</name>
    <dbReference type="NCBI Taxonomy" id="94130"/>
    <lineage>
        <taxon>Eukaryota</taxon>
        <taxon>Fungi</taxon>
        <taxon>Fungi incertae sedis</taxon>
        <taxon>Mucoromycota</taxon>
        <taxon>Glomeromycotina</taxon>
        <taxon>Glomeromycetes</taxon>
        <taxon>Glomerales</taxon>
        <taxon>Glomeraceae</taxon>
        <taxon>Rhizophagus</taxon>
    </lineage>
</organism>